<organism evidence="1 2">
    <name type="scientific">Deinococcus roseus</name>
    <dbReference type="NCBI Taxonomy" id="392414"/>
    <lineage>
        <taxon>Bacteria</taxon>
        <taxon>Thermotogati</taxon>
        <taxon>Deinococcota</taxon>
        <taxon>Deinococci</taxon>
        <taxon>Deinococcales</taxon>
        <taxon>Deinococcaceae</taxon>
        <taxon>Deinococcus</taxon>
    </lineage>
</organism>
<sequence>MTAPTTSPAFERIEHLSKTTGFPIRYREDLDLDRITLQCNPQRFVWILRESGTDLLLYQHDTRADYHLKVFTRRPIHFFIHDNHTLTEVSAAEAAAFVHTLPLFAHATPGEPMHITTCTRQGSIRRPCLSQEAQAFARRYLEANQHTQHHDQGLDQTAVHQLLAQPEIQLFLQQWNPH</sequence>
<gene>
    <name evidence="1" type="ORF">GCM10008938_47460</name>
</gene>
<protein>
    <submittedName>
        <fullName evidence="1">Uncharacterized protein</fullName>
    </submittedName>
</protein>
<dbReference type="EMBL" id="BMOD01000033">
    <property type="protein sequence ID" value="GGJ55776.1"/>
    <property type="molecule type" value="Genomic_DNA"/>
</dbReference>
<keyword evidence="2" id="KW-1185">Reference proteome</keyword>
<dbReference type="Proteomes" id="UP000632222">
    <property type="component" value="Unassembled WGS sequence"/>
</dbReference>
<accession>A0ABQ2DFK1</accession>
<evidence type="ECO:0000313" key="2">
    <source>
        <dbReference type="Proteomes" id="UP000632222"/>
    </source>
</evidence>
<proteinExistence type="predicted"/>
<reference evidence="2" key="1">
    <citation type="journal article" date="2019" name="Int. J. Syst. Evol. Microbiol.">
        <title>The Global Catalogue of Microorganisms (GCM) 10K type strain sequencing project: providing services to taxonomists for standard genome sequencing and annotation.</title>
        <authorList>
            <consortium name="The Broad Institute Genomics Platform"/>
            <consortium name="The Broad Institute Genome Sequencing Center for Infectious Disease"/>
            <person name="Wu L."/>
            <person name="Ma J."/>
        </authorList>
    </citation>
    <scope>NUCLEOTIDE SEQUENCE [LARGE SCALE GENOMIC DNA]</scope>
    <source>
        <strain evidence="2">JCM 14370</strain>
    </source>
</reference>
<dbReference type="RefSeq" id="WP_189008065.1">
    <property type="nucleotide sequence ID" value="NZ_BMOD01000033.1"/>
</dbReference>
<evidence type="ECO:0000313" key="1">
    <source>
        <dbReference type="EMBL" id="GGJ55776.1"/>
    </source>
</evidence>
<comment type="caution">
    <text evidence="1">The sequence shown here is derived from an EMBL/GenBank/DDBJ whole genome shotgun (WGS) entry which is preliminary data.</text>
</comment>
<name>A0ABQ2DFK1_9DEIO</name>